<accession>A0ABY4QNF0</accession>
<dbReference type="RefSeq" id="WP_249763091.1">
    <property type="nucleotide sequence ID" value="NZ_CP097320.1"/>
</dbReference>
<dbReference type="Gene3D" id="3.40.50.300">
    <property type="entry name" value="P-loop containing nucleotide triphosphate hydrolases"/>
    <property type="match status" value="1"/>
</dbReference>
<protein>
    <recommendedName>
        <fullName evidence="3">Recombinase RecF</fullName>
    </recommendedName>
</protein>
<dbReference type="PANTHER" id="PTHR41259">
    <property type="entry name" value="DOUBLE-STRAND BREAK REPAIR RAD50 ATPASE, PUTATIVE-RELATED"/>
    <property type="match status" value="1"/>
</dbReference>
<reference evidence="1" key="1">
    <citation type="submission" date="2022-05" db="EMBL/GenBank/DDBJ databases">
        <title>A methanotrophic Mycobacterium dominates a cave microbial ecosystem.</title>
        <authorList>
            <person name="Van Spanning R.J.M."/>
            <person name="Guan Q."/>
            <person name="Melkonian C."/>
            <person name="Gallant J."/>
            <person name="Polerecky L."/>
            <person name="Flot J.-F."/>
            <person name="Brandt B.W."/>
            <person name="Braster M."/>
            <person name="Iturbe Espinoza P."/>
            <person name="Aerts J."/>
            <person name="Meima-Franke M."/>
            <person name="Piersma S.R."/>
            <person name="Bunduc C."/>
            <person name="Ummels R."/>
            <person name="Pain A."/>
            <person name="Fleming E.J."/>
            <person name="van der Wel N."/>
            <person name="Gherman V.D."/>
            <person name="Sarbu S.M."/>
            <person name="Bodelier P.L.E."/>
            <person name="Bitter W."/>
        </authorList>
    </citation>
    <scope>NUCLEOTIDE SEQUENCE</scope>
    <source>
        <strain evidence="1">Sulfur Cave</strain>
    </source>
</reference>
<name>A0ABY4QNF0_9MYCO</name>
<dbReference type="PANTHER" id="PTHR41259:SF1">
    <property type="entry name" value="DOUBLE-STRAND BREAK REPAIR RAD50 ATPASE, PUTATIVE-RELATED"/>
    <property type="match status" value="1"/>
</dbReference>
<dbReference type="SUPFAM" id="SSF52540">
    <property type="entry name" value="P-loop containing nucleoside triphosphate hydrolases"/>
    <property type="match status" value="1"/>
</dbReference>
<dbReference type="EMBL" id="CP097320">
    <property type="protein sequence ID" value="UQX11491.1"/>
    <property type="molecule type" value="Genomic_DNA"/>
</dbReference>
<dbReference type="Proteomes" id="UP001056610">
    <property type="component" value="Chromosome"/>
</dbReference>
<organism evidence="1 2">
    <name type="scientific">Candidatus Mycobacterium methanotrophicum</name>
    <dbReference type="NCBI Taxonomy" id="2943498"/>
    <lineage>
        <taxon>Bacteria</taxon>
        <taxon>Bacillati</taxon>
        <taxon>Actinomycetota</taxon>
        <taxon>Actinomycetes</taxon>
        <taxon>Mycobacteriales</taxon>
        <taxon>Mycobacteriaceae</taxon>
        <taxon>Mycobacterium</taxon>
    </lineage>
</organism>
<dbReference type="InterPro" id="IPR027417">
    <property type="entry name" value="P-loop_NTPase"/>
</dbReference>
<proteinExistence type="predicted"/>
<keyword evidence="2" id="KW-1185">Reference proteome</keyword>
<gene>
    <name evidence="1" type="ORF">M5I08_02970</name>
</gene>
<evidence type="ECO:0000313" key="2">
    <source>
        <dbReference type="Proteomes" id="UP001056610"/>
    </source>
</evidence>
<sequence length="503" mass="53812">MLSYDELGRPFDGGPAALYDALAKLLGLEVLADAEKWLAAELKTTKSVRDRADAERKALREVLANAADERAQHASRLLAKKAASLDELLALATGADDAQQQVVPALKALAALESPSLEDVSAVATRLRTASSAAASAPDDDHAMADHLESAVVEALGAAEALRAQAADALSQRESAWPPLAAQLAAWVPVEQQACALDDTVTTLTAAKKWMTDKVGMFRNRRLEPIAARARAIWSQLRQGSNVDLSDITLAGTANRRHAILDGSVDGEPTKALPVMNQGEQHALALALFLPRATAPGSPFRFVVLDDPIQAMDPSKIDGFVHALGDIARTHQVIVFSHDDRLASVIRETGFDARLIEVVRETASRISLPDNINPALRQVDDVFALINDDGLPDDIKRRAVPPLFRTALESAARQAYFTKQAKAGVARDVSETAWSTAKKTGARLALVVHGNSAADLTGWLDSKQERRRSLKIGNAGAHGAASPVDIDDARDLERTVKEVLALA</sequence>
<evidence type="ECO:0008006" key="3">
    <source>
        <dbReference type="Google" id="ProtNLM"/>
    </source>
</evidence>
<evidence type="ECO:0000313" key="1">
    <source>
        <dbReference type="EMBL" id="UQX11491.1"/>
    </source>
</evidence>